<evidence type="ECO:0000313" key="3">
    <source>
        <dbReference type="EMBL" id="SFG80033.1"/>
    </source>
</evidence>
<dbReference type="PANTHER" id="PTHR46889">
    <property type="entry name" value="TRANSPOSASE INSF FOR INSERTION SEQUENCE IS3B-RELATED"/>
    <property type="match status" value="1"/>
</dbReference>
<evidence type="ECO:0000256" key="1">
    <source>
        <dbReference type="SAM" id="Phobius"/>
    </source>
</evidence>
<dbReference type="Pfam" id="PF13276">
    <property type="entry name" value="HTH_21"/>
    <property type="match status" value="1"/>
</dbReference>
<dbReference type="NCBIfam" id="NF033516">
    <property type="entry name" value="transpos_IS3"/>
    <property type="match status" value="1"/>
</dbReference>
<proteinExistence type="predicted"/>
<feature type="domain" description="Integrase catalytic" evidence="2">
    <location>
        <begin position="126"/>
        <end position="290"/>
    </location>
</feature>
<dbReference type="InterPro" id="IPR025948">
    <property type="entry name" value="HTH-like_dom"/>
</dbReference>
<dbReference type="Pfam" id="PF00665">
    <property type="entry name" value="rve"/>
    <property type="match status" value="1"/>
</dbReference>
<keyword evidence="1" id="KW-0472">Membrane</keyword>
<dbReference type="InterPro" id="IPR050900">
    <property type="entry name" value="Transposase_IS3/IS150/IS904"/>
</dbReference>
<organism evidence="3 4">
    <name type="scientific">Methylobacterium gossipiicola</name>
    <dbReference type="NCBI Taxonomy" id="582675"/>
    <lineage>
        <taxon>Bacteria</taxon>
        <taxon>Pseudomonadati</taxon>
        <taxon>Pseudomonadota</taxon>
        <taxon>Alphaproteobacteria</taxon>
        <taxon>Hyphomicrobiales</taxon>
        <taxon>Methylobacteriaceae</taxon>
        <taxon>Methylobacterium</taxon>
    </lineage>
</organism>
<dbReference type="Gene3D" id="3.30.420.10">
    <property type="entry name" value="Ribonuclease H-like superfamily/Ribonuclease H"/>
    <property type="match status" value="1"/>
</dbReference>
<dbReference type="GO" id="GO:0003676">
    <property type="term" value="F:nucleic acid binding"/>
    <property type="evidence" value="ECO:0007669"/>
    <property type="project" value="InterPro"/>
</dbReference>
<dbReference type="InterPro" id="IPR036397">
    <property type="entry name" value="RNaseH_sf"/>
</dbReference>
<accession>A0A1I2USP7</accession>
<dbReference type="EMBL" id="FOPM01000011">
    <property type="protein sequence ID" value="SFG80033.1"/>
    <property type="molecule type" value="Genomic_DNA"/>
</dbReference>
<dbReference type="AlphaFoldDB" id="A0A1I2USP7"/>
<name>A0A1I2USP7_9HYPH</name>
<evidence type="ECO:0000259" key="2">
    <source>
        <dbReference type="PROSITE" id="PS50994"/>
    </source>
</evidence>
<keyword evidence="4" id="KW-1185">Reference proteome</keyword>
<dbReference type="Pfam" id="PF13333">
    <property type="entry name" value="rve_2"/>
    <property type="match status" value="1"/>
</dbReference>
<keyword evidence="1" id="KW-1133">Transmembrane helix</keyword>
<reference evidence="4" key="1">
    <citation type="submission" date="2016-10" db="EMBL/GenBank/DDBJ databases">
        <authorList>
            <person name="Varghese N."/>
            <person name="Submissions S."/>
        </authorList>
    </citation>
    <scope>NUCLEOTIDE SEQUENCE [LARGE SCALE GENOMIC DNA]</scope>
    <source>
        <strain evidence="4">Gh-105</strain>
    </source>
</reference>
<dbReference type="InterPro" id="IPR012337">
    <property type="entry name" value="RNaseH-like_sf"/>
</dbReference>
<dbReference type="GO" id="GO:0015074">
    <property type="term" value="P:DNA integration"/>
    <property type="evidence" value="ECO:0007669"/>
    <property type="project" value="InterPro"/>
</dbReference>
<dbReference type="PANTHER" id="PTHR46889:SF4">
    <property type="entry name" value="TRANSPOSASE INSO FOR INSERTION SEQUENCE ELEMENT IS911B-RELATED"/>
    <property type="match status" value="1"/>
</dbReference>
<evidence type="ECO:0000313" key="4">
    <source>
        <dbReference type="Proteomes" id="UP000199229"/>
    </source>
</evidence>
<feature type="transmembrane region" description="Helical" evidence="1">
    <location>
        <begin position="138"/>
        <end position="158"/>
    </location>
</feature>
<dbReference type="SUPFAM" id="SSF53098">
    <property type="entry name" value="Ribonuclease H-like"/>
    <property type="match status" value="1"/>
</dbReference>
<sequence length="300" mass="33767">MIAFIDDHRALYGVEPICRVLPIAPSTYRAHAARRADPGRLPPRAKRDAVLMAEIRRVHAANFGVYGVRKVWRQLAREGIAVARCTVARLMRAMGLAGVVRGRRVRTTVPDPAAVCPLDRVNRQFKAECPNRLWVADFTYVATWVGFVYAAFVIDVFARRIVGWRVSRSARADFVLDALEQALHERRPFGHGLVCHSDRGSQYVSVRYTERLAEAGIEPSVGSVGDSYDNALAETIIGLFKTEVIHRRGPWRSFEAVEYATLEWVDWFNHRRLLEPTGNIPPAEAEARYYAQAEVQALAA</sequence>
<dbReference type="Proteomes" id="UP000199229">
    <property type="component" value="Unassembled WGS sequence"/>
</dbReference>
<dbReference type="InterPro" id="IPR048020">
    <property type="entry name" value="Transpos_IS3"/>
</dbReference>
<dbReference type="STRING" id="582675.SAMN05192565_111145"/>
<keyword evidence="1" id="KW-0812">Transmembrane</keyword>
<gene>
    <name evidence="3" type="ORF">SAMN05192565_111145</name>
</gene>
<protein>
    <submittedName>
        <fullName evidence="3">Transposase InsO and inactivated derivatives</fullName>
    </submittedName>
</protein>
<dbReference type="InterPro" id="IPR001584">
    <property type="entry name" value="Integrase_cat-core"/>
</dbReference>
<dbReference type="PROSITE" id="PS50994">
    <property type="entry name" value="INTEGRASE"/>
    <property type="match status" value="1"/>
</dbReference>